<dbReference type="PRINTS" id="PR00119">
    <property type="entry name" value="CATATPASE"/>
</dbReference>
<dbReference type="CDD" id="cd02609">
    <property type="entry name" value="P-type_ATPase"/>
    <property type="match status" value="1"/>
</dbReference>
<dbReference type="PROSITE" id="PS00154">
    <property type="entry name" value="ATPASE_E1_E2"/>
    <property type="match status" value="1"/>
</dbReference>
<dbReference type="InterPro" id="IPR059000">
    <property type="entry name" value="ATPase_P-type_domA"/>
</dbReference>
<dbReference type="SUPFAM" id="SSF56784">
    <property type="entry name" value="HAD-like"/>
    <property type="match status" value="1"/>
</dbReference>
<keyword evidence="9" id="KW-1185">Reference proteome</keyword>
<dbReference type="PATRIC" id="fig|176090.4.peg.76"/>
<dbReference type="eggNOG" id="COG0474">
    <property type="taxonomic scope" value="Bacteria"/>
</dbReference>
<organism evidence="8 9">
    <name type="scientific">Streptococcus sinensis</name>
    <dbReference type="NCBI Taxonomy" id="176090"/>
    <lineage>
        <taxon>Bacteria</taxon>
        <taxon>Bacillati</taxon>
        <taxon>Bacillota</taxon>
        <taxon>Bacilli</taxon>
        <taxon>Lactobacillales</taxon>
        <taxon>Streptococcaceae</taxon>
        <taxon>Streptococcus</taxon>
    </lineage>
</organism>
<feature type="transmembrane region" description="Helical" evidence="6">
    <location>
        <begin position="66"/>
        <end position="84"/>
    </location>
</feature>
<dbReference type="InterPro" id="IPR036412">
    <property type="entry name" value="HAD-like_sf"/>
</dbReference>
<dbReference type="Pfam" id="PF00702">
    <property type="entry name" value="Hydrolase"/>
    <property type="match status" value="1"/>
</dbReference>
<keyword evidence="2 6" id="KW-0812">Transmembrane</keyword>
<evidence type="ECO:0000313" key="8">
    <source>
        <dbReference type="EMBL" id="KGM38133.1"/>
    </source>
</evidence>
<dbReference type="Gene3D" id="3.40.50.1000">
    <property type="entry name" value="HAD superfamily/HAD-like"/>
    <property type="match status" value="1"/>
</dbReference>
<evidence type="ECO:0000256" key="4">
    <source>
        <dbReference type="ARBA" id="ARBA00022989"/>
    </source>
</evidence>
<dbReference type="InterPro" id="IPR023214">
    <property type="entry name" value="HAD_sf"/>
</dbReference>
<dbReference type="PANTHER" id="PTHR42861">
    <property type="entry name" value="CALCIUM-TRANSPORTING ATPASE"/>
    <property type="match status" value="1"/>
</dbReference>
<comment type="caution">
    <text evidence="8">The sequence shown here is derived from an EMBL/GenBank/DDBJ whole genome shotgun (WGS) entry which is preliminary data.</text>
</comment>
<keyword evidence="5 6" id="KW-0472">Membrane</keyword>
<dbReference type="Gene3D" id="1.20.1110.10">
    <property type="entry name" value="Calcium-transporting ATPase, transmembrane domain"/>
    <property type="match status" value="1"/>
</dbReference>
<protein>
    <recommendedName>
        <fullName evidence="7">P-type ATPase A domain-containing protein</fullName>
    </recommendedName>
</protein>
<feature type="transmembrane region" description="Helical" evidence="6">
    <location>
        <begin position="755"/>
        <end position="772"/>
    </location>
</feature>
<evidence type="ECO:0000256" key="5">
    <source>
        <dbReference type="ARBA" id="ARBA00023136"/>
    </source>
</evidence>
<evidence type="ECO:0000256" key="2">
    <source>
        <dbReference type="ARBA" id="ARBA00022692"/>
    </source>
</evidence>
<accession>A0A0A0DJT4</accession>
<dbReference type="InterPro" id="IPR001757">
    <property type="entry name" value="P_typ_ATPase"/>
</dbReference>
<feature type="transmembrane region" description="Helical" evidence="6">
    <location>
        <begin position="257"/>
        <end position="275"/>
    </location>
</feature>
<evidence type="ECO:0000256" key="6">
    <source>
        <dbReference type="SAM" id="Phobius"/>
    </source>
</evidence>
<dbReference type="Pfam" id="PF00122">
    <property type="entry name" value="E1-E2_ATPase"/>
    <property type="match status" value="1"/>
</dbReference>
<evidence type="ECO:0000259" key="7">
    <source>
        <dbReference type="Pfam" id="PF00122"/>
    </source>
</evidence>
<dbReference type="GO" id="GO:0016020">
    <property type="term" value="C:membrane"/>
    <property type="evidence" value="ECO:0007669"/>
    <property type="project" value="UniProtKB-SubCell"/>
</dbReference>
<dbReference type="Proteomes" id="UP000030019">
    <property type="component" value="Unassembled WGS sequence"/>
</dbReference>
<evidence type="ECO:0000256" key="3">
    <source>
        <dbReference type="ARBA" id="ARBA00022967"/>
    </source>
</evidence>
<feature type="transmembrane region" description="Helical" evidence="6">
    <location>
        <begin position="696"/>
        <end position="715"/>
    </location>
</feature>
<dbReference type="InterPro" id="IPR023299">
    <property type="entry name" value="ATPase_P-typ_cyto_dom_N"/>
</dbReference>
<dbReference type="STRING" id="176090.SSIN_0076"/>
<comment type="subcellular location">
    <subcellularLocation>
        <location evidence="1">Membrane</location>
        <topology evidence="1">Multi-pass membrane protein</topology>
    </subcellularLocation>
</comment>
<dbReference type="InterPro" id="IPR018303">
    <property type="entry name" value="ATPase_P-typ_P_site"/>
</dbReference>
<dbReference type="SUPFAM" id="SSF81665">
    <property type="entry name" value="Calcium ATPase, transmembrane domain M"/>
    <property type="match status" value="1"/>
</dbReference>
<feature type="domain" description="P-type ATPase A" evidence="7">
    <location>
        <begin position="98"/>
        <end position="194"/>
    </location>
</feature>
<dbReference type="GO" id="GO:0016887">
    <property type="term" value="F:ATP hydrolysis activity"/>
    <property type="evidence" value="ECO:0007669"/>
    <property type="project" value="InterPro"/>
</dbReference>
<dbReference type="EMBL" id="JPEN01000012">
    <property type="protein sequence ID" value="KGM38133.1"/>
    <property type="molecule type" value="Genomic_DNA"/>
</dbReference>
<reference evidence="8 9" key="1">
    <citation type="submission" date="2014-06" db="EMBL/GenBank/DDBJ databases">
        <authorList>
            <person name="Teng J.L."/>
            <person name="Huang Y."/>
            <person name="Tse H."/>
            <person name="Lau S.K."/>
            <person name="Woo P.C."/>
        </authorList>
    </citation>
    <scope>NUCLEOTIDE SEQUENCE [LARGE SCALE GENOMIC DNA]</scope>
    <source>
        <strain evidence="8 9">HKU4</strain>
    </source>
</reference>
<keyword evidence="3" id="KW-1278">Translocase</keyword>
<feature type="transmembrane region" description="Helical" evidence="6">
    <location>
        <begin position="590"/>
        <end position="614"/>
    </location>
</feature>
<evidence type="ECO:0000256" key="1">
    <source>
        <dbReference type="ARBA" id="ARBA00004141"/>
    </source>
</evidence>
<proteinExistence type="predicted"/>
<dbReference type="SFLD" id="SFLDG00002">
    <property type="entry name" value="C1.7:_P-type_atpase_like"/>
    <property type="match status" value="1"/>
</dbReference>
<sequence>MNKKELIGLNQPQVDEKISQGLTNDFTSDTSTSNWQIVKRNVFTLFNALNFVIALALVSVQAWSNLVFFAVISFNAVTGIITELRAKHMIDKLNLVSRELVTVIRDGQEAKIQPEQIVLGDLIKLSAGEQIPSDARVIEGVAEANEAMLTGESDLVLKEEGAELLSGSFLASGQIYAKVHHVGADNYANKLMTEAKTLKPINSRILYNLGKISRFTGKIIIPFGLALFFEALMIKGLPVKNSVITSSTALLGMLPKGIALLTVTSLLTAVIKLGMRKVLVQEMYSVETLARVDTLCLDKTGTITQGKMTVEALHSLSDKFSDETVSQILAAYIQTSEDNNPTAQAIRKGYGHLEHTYTSDNVIPFSSDRKWGAMHLSSVGTIFLGAPEMLLDSNPAAVGEAQKRGSRVLVLAHSDQVLDKHSIQLPEDMTALAVLEITDPIREGAAETLDYLRSQDVDLKIISGDNPVTVSHIASQAGFANYDSYIDCSKISDQELVEQAEETAIFGRVSPHQKKLLIQTLKAAGRTTAMTGDGVNDILALREADCSIVMAEGDPATRQIANLVLLNSDFNDVPEILFEGRRVVNNIGRIAPIFFIKTIYSFILAIICITSILLGKSEYLLIFPFIPIQITLIDQFVEGFPPFVLTFERNIKPVEKHFLKRSLQLALPSSLMIVFSVLFVRIWGSSHGWSDIEMATLTYYLLGSISFLSVIRACLPLNLWRSLLIIFSVFGFYLSAFVLQHLLEIATLTAATLPVYLILMVVFGLVFVACTIKQKYRFD</sequence>
<feature type="transmembrane region" description="Helical" evidence="6">
    <location>
        <begin position="722"/>
        <end position="743"/>
    </location>
</feature>
<dbReference type="InterPro" id="IPR008250">
    <property type="entry name" value="ATPase_P-typ_transduc_dom_A_sf"/>
</dbReference>
<dbReference type="InterPro" id="IPR044492">
    <property type="entry name" value="P_typ_ATPase_HD_dom"/>
</dbReference>
<gene>
    <name evidence="8" type="ORF">SSIN_0076</name>
</gene>
<dbReference type="InterPro" id="IPR023298">
    <property type="entry name" value="ATPase_P-typ_TM_dom_sf"/>
</dbReference>
<feature type="transmembrane region" description="Helical" evidence="6">
    <location>
        <begin position="620"/>
        <end position="645"/>
    </location>
</feature>
<dbReference type="RefSeq" id="WP_037614463.1">
    <property type="nucleotide sequence ID" value="NZ_JPEN01000012.1"/>
</dbReference>
<dbReference type="Gene3D" id="3.40.1110.10">
    <property type="entry name" value="Calcium-transporting ATPase, cytoplasmic domain N"/>
    <property type="match status" value="1"/>
</dbReference>
<dbReference type="AlphaFoldDB" id="A0A0A0DJT4"/>
<evidence type="ECO:0000313" key="9">
    <source>
        <dbReference type="Proteomes" id="UP000030019"/>
    </source>
</evidence>
<feature type="transmembrane region" description="Helical" evidence="6">
    <location>
        <begin position="219"/>
        <end position="237"/>
    </location>
</feature>
<keyword evidence="4 6" id="KW-1133">Transmembrane helix</keyword>
<dbReference type="NCBIfam" id="TIGR01494">
    <property type="entry name" value="ATPase_P-type"/>
    <property type="match status" value="2"/>
</dbReference>
<dbReference type="SFLD" id="SFLDS00003">
    <property type="entry name" value="Haloacid_Dehalogenase"/>
    <property type="match status" value="1"/>
</dbReference>
<feature type="transmembrane region" description="Helical" evidence="6">
    <location>
        <begin position="665"/>
        <end position="684"/>
    </location>
</feature>
<dbReference type="SUPFAM" id="SSF81653">
    <property type="entry name" value="Calcium ATPase, transduction domain A"/>
    <property type="match status" value="1"/>
</dbReference>
<dbReference type="SFLD" id="SFLDF00027">
    <property type="entry name" value="p-type_atpase"/>
    <property type="match status" value="1"/>
</dbReference>
<dbReference type="Gene3D" id="2.70.150.10">
    <property type="entry name" value="Calcium-transporting ATPase, cytoplasmic transduction domain A"/>
    <property type="match status" value="1"/>
</dbReference>
<name>A0A0A0DJT4_9STRE</name>
<feature type="transmembrane region" description="Helical" evidence="6">
    <location>
        <begin position="42"/>
        <end position="60"/>
    </location>
</feature>
<dbReference type="GO" id="GO:0005524">
    <property type="term" value="F:ATP binding"/>
    <property type="evidence" value="ECO:0007669"/>
    <property type="project" value="InterPro"/>
</dbReference>